<evidence type="ECO:0000313" key="7">
    <source>
        <dbReference type="Proteomes" id="UP001596201"/>
    </source>
</evidence>
<dbReference type="SUPFAM" id="SSF55785">
    <property type="entry name" value="PYP-like sensor domain (PAS domain)"/>
    <property type="match status" value="1"/>
</dbReference>
<reference evidence="6 7" key="1">
    <citation type="journal article" date="2019" name="Int. J. Syst. Evol. Microbiol.">
        <title>The Global Catalogue of Microorganisms (GCM) 10K type strain sequencing project: providing services to taxonomists for standard genome sequencing and annotation.</title>
        <authorList>
            <consortium name="The Broad Institute Genomics Platform"/>
            <consortium name="The Broad Institute Genome Sequencing Center for Infectious Disease"/>
            <person name="Wu L."/>
            <person name="Ma J."/>
        </authorList>
    </citation>
    <scope>NUCLEOTIDE SEQUENCE [LARGE SCALE GENOMIC DNA]</scope>
    <source>
        <strain evidence="6 7">CGMCC 1.12237</strain>
    </source>
</reference>
<proteinExistence type="predicted"/>
<dbReference type="RefSeq" id="WP_227230917.1">
    <property type="nucleotide sequence ID" value="NZ_JAJCVJ010000003.1"/>
</dbReference>
<dbReference type="InterPro" id="IPR035965">
    <property type="entry name" value="PAS-like_dom_sf"/>
</dbReference>
<keyword evidence="2" id="KW-0288">FMN</keyword>
<dbReference type="CDD" id="cd00130">
    <property type="entry name" value="PAS"/>
    <property type="match status" value="1"/>
</dbReference>
<protein>
    <submittedName>
        <fullName evidence="6">PAS domain-containing protein</fullName>
    </submittedName>
</protein>
<keyword evidence="1" id="KW-0285">Flavoprotein</keyword>
<evidence type="ECO:0000256" key="2">
    <source>
        <dbReference type="ARBA" id="ARBA00022643"/>
    </source>
</evidence>
<dbReference type="Proteomes" id="UP001596201">
    <property type="component" value="Unassembled WGS sequence"/>
</dbReference>
<evidence type="ECO:0000259" key="5">
    <source>
        <dbReference type="Pfam" id="PF13426"/>
    </source>
</evidence>
<gene>
    <name evidence="6" type="ORF">ACFPJ5_18185</name>
</gene>
<dbReference type="PANTHER" id="PTHR47429">
    <property type="entry name" value="PROTEIN TWIN LOV 1"/>
    <property type="match status" value="1"/>
</dbReference>
<dbReference type="AlphaFoldDB" id="A0ABD5RFZ6"/>
<feature type="region of interest" description="Disordered" evidence="4">
    <location>
        <begin position="35"/>
        <end position="55"/>
    </location>
</feature>
<dbReference type="EMBL" id="JBHSKX010000004">
    <property type="protein sequence ID" value="MFC5368858.1"/>
    <property type="molecule type" value="Genomic_DNA"/>
</dbReference>
<feature type="compositionally biased region" description="Basic and acidic residues" evidence="4">
    <location>
        <begin position="35"/>
        <end position="51"/>
    </location>
</feature>
<keyword evidence="7" id="KW-1185">Reference proteome</keyword>
<dbReference type="InterPro" id="IPR000014">
    <property type="entry name" value="PAS"/>
</dbReference>
<dbReference type="NCBIfam" id="TIGR00229">
    <property type="entry name" value="sensory_box"/>
    <property type="match status" value="1"/>
</dbReference>
<accession>A0ABD5RFZ6</accession>
<evidence type="ECO:0000313" key="6">
    <source>
        <dbReference type="EMBL" id="MFC5368858.1"/>
    </source>
</evidence>
<feature type="domain" description="PAS" evidence="5">
    <location>
        <begin position="90"/>
        <end position="179"/>
    </location>
</feature>
<evidence type="ECO:0000256" key="4">
    <source>
        <dbReference type="SAM" id="MobiDB-lite"/>
    </source>
</evidence>
<sequence>MEPRRDLIDLFRADRPTFRARVDSVLTDTDRADTARRDALAAGPESERFDGPPELDDYGSLSLRTRDLVWRCYLLDHAPLGLTICGPAFRDTPIVYATRTMRAITGYSLADLRGENPRLLQGPDTDADAVADLREAVDIWEPVTVELWNYRKDGTRFRNRLSLVPLPDETGTVGNWLGVQEAVDAVTETREQSPDG</sequence>
<keyword evidence="3" id="KW-0157">Chromophore</keyword>
<organism evidence="6 7">
    <name type="scientific">Salinirubrum litoreum</name>
    <dbReference type="NCBI Taxonomy" id="1126234"/>
    <lineage>
        <taxon>Archaea</taxon>
        <taxon>Methanobacteriati</taxon>
        <taxon>Methanobacteriota</taxon>
        <taxon>Stenosarchaea group</taxon>
        <taxon>Halobacteria</taxon>
        <taxon>Halobacteriales</taxon>
        <taxon>Haloferacaceae</taxon>
        <taxon>Salinirubrum</taxon>
    </lineage>
</organism>
<dbReference type="Pfam" id="PF13426">
    <property type="entry name" value="PAS_9"/>
    <property type="match status" value="1"/>
</dbReference>
<evidence type="ECO:0000256" key="1">
    <source>
        <dbReference type="ARBA" id="ARBA00022630"/>
    </source>
</evidence>
<comment type="caution">
    <text evidence="6">The sequence shown here is derived from an EMBL/GenBank/DDBJ whole genome shotgun (WGS) entry which is preliminary data.</text>
</comment>
<dbReference type="Gene3D" id="3.30.450.20">
    <property type="entry name" value="PAS domain"/>
    <property type="match status" value="1"/>
</dbReference>
<name>A0ABD5RFZ6_9EURY</name>
<evidence type="ECO:0000256" key="3">
    <source>
        <dbReference type="ARBA" id="ARBA00022991"/>
    </source>
</evidence>
<dbReference type="PANTHER" id="PTHR47429:SF2">
    <property type="entry name" value="PROTEIN TWIN LOV 1"/>
    <property type="match status" value="1"/>
</dbReference>